<proteinExistence type="predicted"/>
<evidence type="ECO:0000313" key="3">
    <source>
        <dbReference type="Proteomes" id="UP000031631"/>
    </source>
</evidence>
<evidence type="ECO:0000256" key="1">
    <source>
        <dbReference type="SAM" id="Phobius"/>
    </source>
</evidence>
<dbReference type="Proteomes" id="UP000031631">
    <property type="component" value="Chromosome"/>
</dbReference>
<name>A0A7U6GHZ6_9GAMM</name>
<dbReference type="OrthoDB" id="5623789at2"/>
<accession>A0A7U6GHZ6</accession>
<keyword evidence="3" id="KW-1185">Reference proteome</keyword>
<keyword evidence="1" id="KW-0812">Transmembrane</keyword>
<dbReference type="RefSeq" id="WP_144375222.1">
    <property type="nucleotide sequence ID" value="NZ_AP012273.1"/>
</dbReference>
<dbReference type="KEGG" id="tbn:TBH_C1062"/>
<organism evidence="2 3">
    <name type="scientific">Thiolapillus brandeum</name>
    <dbReference type="NCBI Taxonomy" id="1076588"/>
    <lineage>
        <taxon>Bacteria</taxon>
        <taxon>Pseudomonadati</taxon>
        <taxon>Pseudomonadota</taxon>
        <taxon>Gammaproteobacteria</taxon>
        <taxon>Chromatiales</taxon>
        <taxon>Sedimenticolaceae</taxon>
        <taxon>Thiolapillus</taxon>
    </lineage>
</organism>
<dbReference type="AlphaFoldDB" id="A0A7U6GHZ6"/>
<protein>
    <submittedName>
        <fullName evidence="2">Uncharacterized protein</fullName>
    </submittedName>
</protein>
<sequence>MGLIKRFYQSNRHVKLAIILAPMLAIGGYILTGIYLDDRIDAQPTMDKPLALQPDCHLLSGVCELLHREIAVNVAMENEGGQRLFYLSTSTPIKGTLVAFTDQQAPRPMHRRGGDNRKWVLEIREPIHEGQRVKLVISGNKHRYFAEIPVSD</sequence>
<keyword evidence="1" id="KW-1133">Transmembrane helix</keyword>
<feature type="transmembrane region" description="Helical" evidence="1">
    <location>
        <begin position="16"/>
        <end position="36"/>
    </location>
</feature>
<dbReference type="EMBL" id="AP012273">
    <property type="protein sequence ID" value="BAO43991.1"/>
    <property type="molecule type" value="Genomic_DNA"/>
</dbReference>
<reference evidence="2 3" key="1">
    <citation type="journal article" date="2014" name="PLoS ONE">
        <title>Physiological and genomic features of a novel sulfur-oxidizing gammaproteobacterium belonging to a previously uncultivated symbiotic lineage isolated from a hydrothermal vent.</title>
        <authorList>
            <person name="Nunoura T."/>
            <person name="Takaki Y."/>
            <person name="Kazama H."/>
            <person name="Kakuta J."/>
            <person name="Shimamura S."/>
            <person name="Makita H."/>
            <person name="Hirai M."/>
            <person name="Miyazaki M."/>
            <person name="Takai K."/>
        </authorList>
    </citation>
    <scope>NUCLEOTIDE SEQUENCE [LARGE SCALE GENOMIC DNA]</scope>
    <source>
        <strain evidence="2 3">Hiromi1</strain>
    </source>
</reference>
<evidence type="ECO:0000313" key="2">
    <source>
        <dbReference type="EMBL" id="BAO43991.1"/>
    </source>
</evidence>
<keyword evidence="1" id="KW-0472">Membrane</keyword>
<gene>
    <name evidence="2" type="ORF">TBH_C1062</name>
</gene>